<sequence>MTSIQPTPSTGTTRILRGLFTVMALAYLAACFTPLHIHFDSIRYYNIKDCLEYGCPPDSFAATDYLPYGYTALLIGLSKLGILNGFFIVFVNCIYLFLGIWFVRKLFSEQLSPFLFYSLVLFNWTVIKFSTHPLSEMQYIFFSCSSLYCFHLYTKQKGYKWLILAFLLGFLTLLTRTVGISLIPALVLGVVYQHRAEISRIIRKNKLVIVAIIVVLAILAFFAKQLKIMDYTSLLKTSMGKGAGSFFAENLKNHLQELGEVFVNMPASKLMGYLPGAAGPALFVMLGVAILIWLFWVLFSKRSGIPFYIKMYLVFYAFIIINWPYYDPRFWVPVLPLIIAVLLHTPFNSKPWLKSLSRVYLGFYLMLGIIAAIYSLKTGLNKEEFAKKQANGVYRNEYETHFFGKPLSDTAVHLDQNVVDILNKYDK</sequence>
<keyword evidence="1" id="KW-1133">Transmembrane helix</keyword>
<keyword evidence="1" id="KW-0472">Membrane</keyword>
<evidence type="ECO:0008006" key="4">
    <source>
        <dbReference type="Google" id="ProtNLM"/>
    </source>
</evidence>
<dbReference type="RefSeq" id="WP_130542094.1">
    <property type="nucleotide sequence ID" value="NZ_CP042431.1"/>
</dbReference>
<evidence type="ECO:0000313" key="2">
    <source>
        <dbReference type="EMBL" id="RZS71610.1"/>
    </source>
</evidence>
<keyword evidence="1" id="KW-0812">Transmembrane</keyword>
<evidence type="ECO:0000313" key="3">
    <source>
        <dbReference type="Proteomes" id="UP000293874"/>
    </source>
</evidence>
<dbReference type="AlphaFoldDB" id="A0A4Q7MX08"/>
<feature type="transmembrane region" description="Helical" evidence="1">
    <location>
        <begin position="161"/>
        <end position="187"/>
    </location>
</feature>
<evidence type="ECO:0000256" key="1">
    <source>
        <dbReference type="SAM" id="Phobius"/>
    </source>
</evidence>
<feature type="transmembrane region" description="Helical" evidence="1">
    <location>
        <begin position="207"/>
        <end position="223"/>
    </location>
</feature>
<feature type="transmembrane region" description="Helical" evidence="1">
    <location>
        <begin position="305"/>
        <end position="323"/>
    </location>
</feature>
<gene>
    <name evidence="2" type="ORF">EV199_3516</name>
</gene>
<feature type="transmembrane region" description="Helical" evidence="1">
    <location>
        <begin position="15"/>
        <end position="37"/>
    </location>
</feature>
<feature type="transmembrane region" description="Helical" evidence="1">
    <location>
        <begin position="359"/>
        <end position="376"/>
    </location>
</feature>
<keyword evidence="3" id="KW-1185">Reference proteome</keyword>
<reference evidence="2 3" key="1">
    <citation type="submission" date="2019-02" db="EMBL/GenBank/DDBJ databases">
        <title>Genomic Encyclopedia of Type Strains, Phase IV (KMG-IV): sequencing the most valuable type-strain genomes for metagenomic binning, comparative biology and taxonomic classification.</title>
        <authorList>
            <person name="Goeker M."/>
        </authorList>
    </citation>
    <scope>NUCLEOTIDE SEQUENCE [LARGE SCALE GENOMIC DNA]</scope>
    <source>
        <strain evidence="2 3">DSM 18116</strain>
    </source>
</reference>
<feature type="transmembrane region" description="Helical" evidence="1">
    <location>
        <begin position="82"/>
        <end position="102"/>
    </location>
</feature>
<feature type="transmembrane region" description="Helical" evidence="1">
    <location>
        <begin position="330"/>
        <end position="347"/>
    </location>
</feature>
<accession>A0A4Q7MX08</accession>
<protein>
    <recommendedName>
        <fullName evidence="4">Dolichyl-phosphate-mannose-protein mannosyltransferase</fullName>
    </recommendedName>
</protein>
<dbReference type="EMBL" id="SGXA01000002">
    <property type="protein sequence ID" value="RZS71610.1"/>
    <property type="molecule type" value="Genomic_DNA"/>
</dbReference>
<dbReference type="Proteomes" id="UP000293874">
    <property type="component" value="Unassembled WGS sequence"/>
</dbReference>
<dbReference type="OrthoDB" id="634562at2"/>
<proteinExistence type="predicted"/>
<comment type="caution">
    <text evidence="2">The sequence shown here is derived from an EMBL/GenBank/DDBJ whole genome shotgun (WGS) entry which is preliminary data.</text>
</comment>
<feature type="transmembrane region" description="Helical" evidence="1">
    <location>
        <begin position="273"/>
        <end position="299"/>
    </location>
</feature>
<organism evidence="2 3">
    <name type="scientific">Pseudobacter ginsenosidimutans</name>
    <dbReference type="NCBI Taxonomy" id="661488"/>
    <lineage>
        <taxon>Bacteria</taxon>
        <taxon>Pseudomonadati</taxon>
        <taxon>Bacteroidota</taxon>
        <taxon>Chitinophagia</taxon>
        <taxon>Chitinophagales</taxon>
        <taxon>Chitinophagaceae</taxon>
        <taxon>Pseudobacter</taxon>
    </lineage>
</organism>
<name>A0A4Q7MX08_9BACT</name>